<evidence type="ECO:0000256" key="4">
    <source>
        <dbReference type="ARBA" id="ARBA00023002"/>
    </source>
</evidence>
<dbReference type="GO" id="GO:0046872">
    <property type="term" value="F:metal ion binding"/>
    <property type="evidence" value="ECO:0007669"/>
    <property type="project" value="UniProtKB-KW"/>
</dbReference>
<dbReference type="EMBL" id="BTGU01000006">
    <property type="protein sequence ID" value="GMN37311.1"/>
    <property type="molecule type" value="Genomic_DNA"/>
</dbReference>
<evidence type="ECO:0000313" key="9">
    <source>
        <dbReference type="EMBL" id="GMN37311.1"/>
    </source>
</evidence>
<protein>
    <recommendedName>
        <fullName evidence="8">Fe2OG dioxygenase domain-containing protein</fullName>
    </recommendedName>
</protein>
<keyword evidence="2 7" id="KW-0479">Metal-binding</keyword>
<dbReference type="Proteomes" id="UP001187192">
    <property type="component" value="Unassembled WGS sequence"/>
</dbReference>
<evidence type="ECO:0000256" key="1">
    <source>
        <dbReference type="ARBA" id="ARBA00008056"/>
    </source>
</evidence>
<comment type="similarity">
    <text evidence="1 7">Belongs to the iron/ascorbate-dependent oxidoreductase family.</text>
</comment>
<dbReference type="PANTHER" id="PTHR47990">
    <property type="entry name" value="2-OXOGLUTARATE (2OG) AND FE(II)-DEPENDENT OXYGENASE SUPERFAMILY PROTEIN-RELATED"/>
    <property type="match status" value="1"/>
</dbReference>
<dbReference type="InterPro" id="IPR027443">
    <property type="entry name" value="IPNS-like_sf"/>
</dbReference>
<keyword evidence="5 7" id="KW-0408">Iron</keyword>
<evidence type="ECO:0000256" key="7">
    <source>
        <dbReference type="RuleBase" id="RU003682"/>
    </source>
</evidence>
<evidence type="ECO:0000256" key="3">
    <source>
        <dbReference type="ARBA" id="ARBA00022964"/>
    </source>
</evidence>
<name>A0AA88ABU6_FICCA</name>
<evidence type="ECO:0000256" key="5">
    <source>
        <dbReference type="ARBA" id="ARBA00023004"/>
    </source>
</evidence>
<keyword evidence="4 7" id="KW-0560">Oxidoreductase</keyword>
<dbReference type="Gramene" id="FCD_00003297-RA">
    <property type="protein sequence ID" value="FCD_00003297-RA:cds"/>
    <property type="gene ID" value="FCD_00003297"/>
</dbReference>
<dbReference type="FunFam" id="2.60.120.330:FF:000022">
    <property type="entry name" value="Probable 2-oxoglutarate-dependent dioxygenase AOP1.2"/>
    <property type="match status" value="1"/>
</dbReference>
<evidence type="ECO:0000313" key="10">
    <source>
        <dbReference type="Proteomes" id="UP001187192"/>
    </source>
</evidence>
<accession>A0AA88ABU6</accession>
<dbReference type="SUPFAM" id="SSF51197">
    <property type="entry name" value="Clavaminate synthase-like"/>
    <property type="match status" value="1"/>
</dbReference>
<evidence type="ECO:0000256" key="6">
    <source>
        <dbReference type="ARBA" id="ARBA00057022"/>
    </source>
</evidence>
<keyword evidence="10" id="KW-1185">Reference proteome</keyword>
<proteinExistence type="inferred from homology"/>
<dbReference type="InterPro" id="IPR026992">
    <property type="entry name" value="DIOX_N"/>
</dbReference>
<comment type="function">
    <text evidence="6">Probable 2-oxoglutarate-dependent dioxygenase that may be involved in glucosinolates biosynthesis. May play a role in the production of aliphatic glucosinolates.</text>
</comment>
<evidence type="ECO:0000256" key="2">
    <source>
        <dbReference type="ARBA" id="ARBA00022723"/>
    </source>
</evidence>
<comment type="caution">
    <text evidence="9">The sequence shown here is derived from an EMBL/GenBank/DDBJ whole genome shotgun (WGS) entry which is preliminary data.</text>
</comment>
<dbReference type="Gene3D" id="2.60.120.330">
    <property type="entry name" value="B-lactam Antibiotic, Isopenicillin N Synthase, Chain"/>
    <property type="match status" value="1"/>
</dbReference>
<dbReference type="InterPro" id="IPR050231">
    <property type="entry name" value="Iron_ascorbate_oxido_reductase"/>
</dbReference>
<dbReference type="InterPro" id="IPR005123">
    <property type="entry name" value="Oxoglu/Fe-dep_dioxygenase_dom"/>
</dbReference>
<dbReference type="Pfam" id="PF14226">
    <property type="entry name" value="DIOX_N"/>
    <property type="match status" value="1"/>
</dbReference>
<organism evidence="9 10">
    <name type="scientific">Ficus carica</name>
    <name type="common">Common fig</name>
    <dbReference type="NCBI Taxonomy" id="3494"/>
    <lineage>
        <taxon>Eukaryota</taxon>
        <taxon>Viridiplantae</taxon>
        <taxon>Streptophyta</taxon>
        <taxon>Embryophyta</taxon>
        <taxon>Tracheophyta</taxon>
        <taxon>Spermatophyta</taxon>
        <taxon>Magnoliopsida</taxon>
        <taxon>eudicotyledons</taxon>
        <taxon>Gunneridae</taxon>
        <taxon>Pentapetalae</taxon>
        <taxon>rosids</taxon>
        <taxon>fabids</taxon>
        <taxon>Rosales</taxon>
        <taxon>Moraceae</taxon>
        <taxon>Ficeae</taxon>
        <taxon>Ficus</taxon>
    </lineage>
</organism>
<dbReference type="PROSITE" id="PS51471">
    <property type="entry name" value="FE2OG_OXY"/>
    <property type="match status" value="1"/>
</dbReference>
<gene>
    <name evidence="9" type="ORF">TIFTF001_006708</name>
</gene>
<dbReference type="InterPro" id="IPR044861">
    <property type="entry name" value="IPNS-like_FE2OG_OXY"/>
</dbReference>
<keyword evidence="3" id="KW-0223">Dioxygenase</keyword>
<reference evidence="9" key="1">
    <citation type="submission" date="2023-07" db="EMBL/GenBank/DDBJ databases">
        <title>draft genome sequence of fig (Ficus carica).</title>
        <authorList>
            <person name="Takahashi T."/>
            <person name="Nishimura K."/>
        </authorList>
    </citation>
    <scope>NUCLEOTIDE SEQUENCE</scope>
</reference>
<sequence length="314" mass="35612">MGSPALEPIKLPVLNFSKDTLKPGTEYWELVRKEVQRAFEEYGCFVVSYDVISSEFRNAMFGALKELFDLPTETKMKNKYEKPLNGYVGQNPVVPLHESMGIDNATAKEGTQFFTNVMWPEGNDQFSECAHSFAKLAAEIDRMVSRMIFESYGLEKYHEAYIGSITYLLRLLKHKAPQGNDPRLGFVAHTDKSFTTILYQNHINALEVETKNGDWIKVELSPSSFVVFAGDALMAWSNDRIVSSNHRVVVSGNEDRYSLAQFSFGDGMVEVPEELVDEQHPLQYKPFNHLGLLSFFAENAYKKLKSPIKSYCGV</sequence>
<dbReference type="Pfam" id="PF03171">
    <property type="entry name" value="2OG-FeII_Oxy"/>
    <property type="match status" value="1"/>
</dbReference>
<evidence type="ECO:0000259" key="8">
    <source>
        <dbReference type="PROSITE" id="PS51471"/>
    </source>
</evidence>
<feature type="domain" description="Fe2OG dioxygenase" evidence="8">
    <location>
        <begin position="164"/>
        <end position="266"/>
    </location>
</feature>
<dbReference type="AlphaFoldDB" id="A0AA88ABU6"/>
<dbReference type="GO" id="GO:0051213">
    <property type="term" value="F:dioxygenase activity"/>
    <property type="evidence" value="ECO:0007669"/>
    <property type="project" value="UniProtKB-KW"/>
</dbReference>